<evidence type="ECO:0008006" key="6">
    <source>
        <dbReference type="Google" id="ProtNLM"/>
    </source>
</evidence>
<feature type="domain" description="ABC transporter" evidence="2">
    <location>
        <begin position="183"/>
        <end position="218"/>
    </location>
</feature>
<evidence type="ECO:0000313" key="5">
    <source>
        <dbReference type="Proteomes" id="UP000729357"/>
    </source>
</evidence>
<keyword evidence="5" id="KW-1185">Reference proteome</keyword>
<feature type="domain" description="Pleiotropic ABC efflux transporter N-terminal" evidence="3">
    <location>
        <begin position="85"/>
        <end position="160"/>
    </location>
</feature>
<gene>
    <name evidence="4" type="ORF">KCU98_g13456</name>
</gene>
<evidence type="ECO:0000256" key="1">
    <source>
        <dbReference type="SAM" id="MobiDB-lite"/>
    </source>
</evidence>
<evidence type="ECO:0000259" key="3">
    <source>
        <dbReference type="Pfam" id="PF14510"/>
    </source>
</evidence>
<protein>
    <recommendedName>
        <fullName evidence="6">ABC transporter domain-containing protein</fullName>
    </recommendedName>
</protein>
<dbReference type="SUPFAM" id="SSF52540">
    <property type="entry name" value="P-loop containing nucleoside triphosphate hydrolases"/>
    <property type="match status" value="1"/>
</dbReference>
<feature type="region of interest" description="Disordered" evidence="1">
    <location>
        <begin position="75"/>
        <end position="111"/>
    </location>
</feature>
<evidence type="ECO:0000313" key="4">
    <source>
        <dbReference type="EMBL" id="KAG9972110.1"/>
    </source>
</evidence>
<organism evidence="4 5">
    <name type="scientific">Aureobasidium melanogenum</name>
    <name type="common">Aureobasidium pullulans var. melanogenum</name>
    <dbReference type="NCBI Taxonomy" id="46634"/>
    <lineage>
        <taxon>Eukaryota</taxon>
        <taxon>Fungi</taxon>
        <taxon>Dikarya</taxon>
        <taxon>Ascomycota</taxon>
        <taxon>Pezizomycotina</taxon>
        <taxon>Dothideomycetes</taxon>
        <taxon>Dothideomycetidae</taxon>
        <taxon>Dothideales</taxon>
        <taxon>Saccotheciaceae</taxon>
        <taxon>Aureobasidium</taxon>
    </lineage>
</organism>
<feature type="compositionally biased region" description="Polar residues" evidence="1">
    <location>
        <begin position="24"/>
        <end position="36"/>
    </location>
</feature>
<reference evidence="4" key="1">
    <citation type="journal article" date="2021" name="J Fungi (Basel)">
        <title>Virulence traits and population genomics of the black yeast Aureobasidium melanogenum.</title>
        <authorList>
            <person name="Cernosa A."/>
            <person name="Sun X."/>
            <person name="Gostincar C."/>
            <person name="Fang C."/>
            <person name="Gunde-Cimerman N."/>
            <person name="Song Z."/>
        </authorList>
    </citation>
    <scope>NUCLEOTIDE SEQUENCE</scope>
    <source>
        <strain evidence="4">EXF-9298</strain>
    </source>
</reference>
<name>A0A9P8FG16_AURME</name>
<feature type="compositionally biased region" description="Low complexity" evidence="1">
    <location>
        <begin position="87"/>
        <end position="103"/>
    </location>
</feature>
<reference evidence="4" key="2">
    <citation type="submission" date="2021-08" db="EMBL/GenBank/DDBJ databases">
        <authorList>
            <person name="Gostincar C."/>
            <person name="Sun X."/>
            <person name="Song Z."/>
            <person name="Gunde-Cimerman N."/>
        </authorList>
    </citation>
    <scope>NUCLEOTIDE SEQUENCE</scope>
    <source>
        <strain evidence="4">EXF-9298</strain>
    </source>
</reference>
<sequence>MNQAAQGSFFAPEVTRYHADTPERTNVQQISISDSIRANERTRHTADPETHRPSQQYQPIQEGDDVMLRDLARTHSKQGHKLGSTLTSSRSSDTNIINNNNPENDPELDPTSGKFDLHKYLRRTLAILEMESMVLKEADVVMKNVNVSGSGRALNYQDTISGMLMAPFRLRESLSNTEPKHILRNCNAILKHGELLVVLGRPGAGCSTFLKAMTGETHNLKYAKKL</sequence>
<dbReference type="Pfam" id="PF14510">
    <property type="entry name" value="ABC_trans_N"/>
    <property type="match status" value="1"/>
</dbReference>
<feature type="compositionally biased region" description="Basic and acidic residues" evidence="1">
    <location>
        <begin position="37"/>
        <end position="52"/>
    </location>
</feature>
<dbReference type="GO" id="GO:0016887">
    <property type="term" value="F:ATP hydrolysis activity"/>
    <property type="evidence" value="ECO:0007669"/>
    <property type="project" value="InterPro"/>
</dbReference>
<dbReference type="Pfam" id="PF00005">
    <property type="entry name" value="ABC_tran"/>
    <property type="match status" value="1"/>
</dbReference>
<dbReference type="InterPro" id="IPR003439">
    <property type="entry name" value="ABC_transporter-like_ATP-bd"/>
</dbReference>
<dbReference type="EMBL" id="JAHFXS010002481">
    <property type="protein sequence ID" value="KAG9972110.1"/>
    <property type="molecule type" value="Genomic_DNA"/>
</dbReference>
<evidence type="ECO:0000259" key="2">
    <source>
        <dbReference type="Pfam" id="PF00005"/>
    </source>
</evidence>
<feature type="non-terminal residue" evidence="4">
    <location>
        <position position="226"/>
    </location>
</feature>
<dbReference type="Proteomes" id="UP000729357">
    <property type="component" value="Unassembled WGS sequence"/>
</dbReference>
<dbReference type="AlphaFoldDB" id="A0A9P8FG16"/>
<dbReference type="InterPro" id="IPR027417">
    <property type="entry name" value="P-loop_NTPase"/>
</dbReference>
<feature type="region of interest" description="Disordered" evidence="1">
    <location>
        <begin position="17"/>
        <end position="60"/>
    </location>
</feature>
<proteinExistence type="predicted"/>
<dbReference type="InterPro" id="IPR029481">
    <property type="entry name" value="ABC_trans_N"/>
</dbReference>
<dbReference type="GO" id="GO:0005524">
    <property type="term" value="F:ATP binding"/>
    <property type="evidence" value="ECO:0007669"/>
    <property type="project" value="InterPro"/>
</dbReference>
<comment type="caution">
    <text evidence="4">The sequence shown here is derived from an EMBL/GenBank/DDBJ whole genome shotgun (WGS) entry which is preliminary data.</text>
</comment>
<dbReference type="Gene3D" id="3.40.50.300">
    <property type="entry name" value="P-loop containing nucleotide triphosphate hydrolases"/>
    <property type="match status" value="1"/>
</dbReference>
<accession>A0A9P8FG16</accession>